<name>A0A8J4ACI2_9ACTN</name>
<keyword evidence="2" id="KW-1185">Reference proteome</keyword>
<evidence type="ECO:0000313" key="1">
    <source>
        <dbReference type="EMBL" id="GIL27889.1"/>
    </source>
</evidence>
<organism evidence="1 2">
    <name type="scientific">Actinocatenispora comari</name>
    <dbReference type="NCBI Taxonomy" id="2807577"/>
    <lineage>
        <taxon>Bacteria</taxon>
        <taxon>Bacillati</taxon>
        <taxon>Actinomycetota</taxon>
        <taxon>Actinomycetes</taxon>
        <taxon>Micromonosporales</taxon>
        <taxon>Micromonosporaceae</taxon>
        <taxon>Actinocatenispora</taxon>
    </lineage>
</organism>
<protein>
    <submittedName>
        <fullName evidence="1">Uncharacterized protein</fullName>
    </submittedName>
</protein>
<sequence length="66" mass="7219">MPARRSLPAMAETSVARCYDELADDHHLTYPDWDASLRRADQADQPRRRLIAGAVSGSGDIVVPVA</sequence>
<proteinExistence type="predicted"/>
<dbReference type="Proteomes" id="UP000614996">
    <property type="component" value="Unassembled WGS sequence"/>
</dbReference>
<reference evidence="2" key="1">
    <citation type="journal article" date="2021" name="Int. J. Syst. Evol. Microbiol.">
        <title>Actinocatenispora comari sp. nov., an endophytic actinomycete isolated from aerial parts of Comarum salesowianum.</title>
        <authorList>
            <person name="Oyunbileg N."/>
            <person name="Iizaka Y."/>
            <person name="Hamada M."/>
            <person name="Davaapurev B.O."/>
            <person name="Fukumoto A."/>
            <person name="Tsetseg B."/>
            <person name="Kato F."/>
            <person name="Tamura T."/>
            <person name="Batkhuu J."/>
            <person name="Anzai Y."/>
        </authorList>
    </citation>
    <scope>NUCLEOTIDE SEQUENCE [LARGE SCALE GENOMIC DNA]</scope>
    <source>
        <strain evidence="2">NUM-2625</strain>
    </source>
</reference>
<accession>A0A8J4ACI2</accession>
<dbReference type="AlphaFoldDB" id="A0A8J4ACI2"/>
<comment type="caution">
    <text evidence="1">The sequence shown here is derived from an EMBL/GenBank/DDBJ whole genome shotgun (WGS) entry which is preliminary data.</text>
</comment>
<evidence type="ECO:0000313" key="2">
    <source>
        <dbReference type="Proteomes" id="UP000614996"/>
    </source>
</evidence>
<dbReference type="EMBL" id="BOPO01000053">
    <property type="protein sequence ID" value="GIL27889.1"/>
    <property type="molecule type" value="Genomic_DNA"/>
</dbReference>
<gene>
    <name evidence="1" type="ORF">NUM_31430</name>
</gene>